<feature type="domain" description="Radical SAM core" evidence="6">
    <location>
        <begin position="2"/>
        <end position="242"/>
    </location>
</feature>
<evidence type="ECO:0000313" key="8">
    <source>
        <dbReference type="Proteomes" id="UP000198614"/>
    </source>
</evidence>
<dbReference type="SFLD" id="SFLDG01067">
    <property type="entry name" value="SPASM/twitch_domain_containing"/>
    <property type="match status" value="1"/>
</dbReference>
<feature type="region of interest" description="Disordered" evidence="5">
    <location>
        <begin position="133"/>
        <end position="153"/>
    </location>
</feature>
<dbReference type="SUPFAM" id="SSF102114">
    <property type="entry name" value="Radical SAM enzymes"/>
    <property type="match status" value="1"/>
</dbReference>
<evidence type="ECO:0000256" key="4">
    <source>
        <dbReference type="ARBA" id="ARBA00023014"/>
    </source>
</evidence>
<dbReference type="NCBIfam" id="TIGR04269">
    <property type="entry name" value="SAM_SPASM_FxsB"/>
    <property type="match status" value="1"/>
</dbReference>
<organism evidence="7 8">
    <name type="scientific">Streptomyces griseoaurantiacus</name>
    <dbReference type="NCBI Taxonomy" id="68213"/>
    <lineage>
        <taxon>Bacteria</taxon>
        <taxon>Bacillati</taxon>
        <taxon>Actinomycetota</taxon>
        <taxon>Actinomycetes</taxon>
        <taxon>Kitasatosporales</taxon>
        <taxon>Streptomycetaceae</taxon>
        <taxon>Streptomyces</taxon>
        <taxon>Streptomyces aurantiacus group</taxon>
    </lineage>
</organism>
<dbReference type="InterPro" id="IPR007197">
    <property type="entry name" value="rSAM"/>
</dbReference>
<keyword evidence="2" id="KW-0479">Metal-binding</keyword>
<evidence type="ECO:0000256" key="2">
    <source>
        <dbReference type="ARBA" id="ARBA00022723"/>
    </source>
</evidence>
<dbReference type="EMBL" id="FNAX01000009">
    <property type="protein sequence ID" value="SDF55084.1"/>
    <property type="molecule type" value="Genomic_DNA"/>
</dbReference>
<evidence type="ECO:0000313" key="7">
    <source>
        <dbReference type="EMBL" id="SDF55084.1"/>
    </source>
</evidence>
<dbReference type="PROSITE" id="PS51918">
    <property type="entry name" value="RADICAL_SAM"/>
    <property type="match status" value="1"/>
</dbReference>
<evidence type="ECO:0000256" key="3">
    <source>
        <dbReference type="ARBA" id="ARBA00023004"/>
    </source>
</evidence>
<dbReference type="SFLD" id="SFLDS00029">
    <property type="entry name" value="Radical_SAM"/>
    <property type="match status" value="1"/>
</dbReference>
<dbReference type="PANTHER" id="PTHR43273">
    <property type="entry name" value="ANAEROBIC SULFATASE-MATURATING ENZYME HOMOLOG ASLB-RELATED"/>
    <property type="match status" value="1"/>
</dbReference>
<gene>
    <name evidence="7" type="ORF">SAMN05216260_10912</name>
</gene>
<evidence type="ECO:0000256" key="5">
    <source>
        <dbReference type="SAM" id="MobiDB-lite"/>
    </source>
</evidence>
<dbReference type="Pfam" id="PF04055">
    <property type="entry name" value="Radical_SAM"/>
    <property type="match status" value="1"/>
</dbReference>
<evidence type="ECO:0000256" key="1">
    <source>
        <dbReference type="ARBA" id="ARBA00022691"/>
    </source>
</evidence>
<keyword evidence="3" id="KW-0408">Iron</keyword>
<sequence length="383" mass="42867">MTEVRPFQEWVVKCVQPCNLACDHCYVYELRDTSWRSKPRFMVEGTADRLAARIAEHARKHDLESVRIVLHGGEPLLAGRRRIEHLLSVLQSELRGIARCDISLQSNGTLLDPRWLELFHRYGVSVGVSLDGDRDANDRHRRSKNGRSSHTAVQRGLELLKRPENRALYRGLLCTVDLANDPGSVYAALLAQEPKRVDFLLPHATWEYPPPGHDPRHTPYARWLIEIFERWYSAPRRETRIRLFDNIMDLSLGGEVRSSSVGLAASDVIVVESDGSVELPDSLKAAYEGAAATGMNVFDHDFDTVARFPAVVDARGEGPETLAEECQGCSVVRICGGGLRAHRFHPTTGFANPSVYSADLRVLTTHIRDRVVADVTAMLERAS</sequence>
<keyword evidence="1" id="KW-0949">S-adenosyl-L-methionine</keyword>
<dbReference type="CDD" id="cd01335">
    <property type="entry name" value="Radical_SAM"/>
    <property type="match status" value="1"/>
</dbReference>
<dbReference type="Proteomes" id="UP000198614">
    <property type="component" value="Unassembled WGS sequence"/>
</dbReference>
<dbReference type="GO" id="GO:0051536">
    <property type="term" value="F:iron-sulfur cluster binding"/>
    <property type="evidence" value="ECO:0007669"/>
    <property type="project" value="UniProtKB-KW"/>
</dbReference>
<reference evidence="7 8" key="1">
    <citation type="submission" date="2016-10" db="EMBL/GenBank/DDBJ databases">
        <authorList>
            <person name="de Groot N.N."/>
        </authorList>
    </citation>
    <scope>NUCLEOTIDE SEQUENCE [LARGE SCALE GENOMIC DNA]</scope>
    <source>
        <strain evidence="7 8">CGMCC 4.1859</strain>
    </source>
</reference>
<dbReference type="GO" id="GO:0046872">
    <property type="term" value="F:metal ion binding"/>
    <property type="evidence" value="ECO:0007669"/>
    <property type="project" value="UniProtKB-KW"/>
</dbReference>
<dbReference type="InterPro" id="IPR058240">
    <property type="entry name" value="rSAM_sf"/>
</dbReference>
<dbReference type="PANTHER" id="PTHR43273:SF8">
    <property type="entry name" value="RADICAL SAM DOMAIN PROTEIN"/>
    <property type="match status" value="1"/>
</dbReference>
<dbReference type="AlphaFoldDB" id="A0A1G7M0C7"/>
<protein>
    <recommendedName>
        <fullName evidence="6">Radical SAM core domain-containing protein</fullName>
    </recommendedName>
</protein>
<name>A0A1G7M0C7_9ACTN</name>
<accession>A0A1G7M0C7</accession>
<evidence type="ECO:0000259" key="6">
    <source>
        <dbReference type="PROSITE" id="PS51918"/>
    </source>
</evidence>
<dbReference type="GO" id="GO:0016491">
    <property type="term" value="F:oxidoreductase activity"/>
    <property type="evidence" value="ECO:0007669"/>
    <property type="project" value="InterPro"/>
</dbReference>
<dbReference type="Gene3D" id="3.20.20.70">
    <property type="entry name" value="Aldolase class I"/>
    <property type="match status" value="1"/>
</dbReference>
<dbReference type="InterPro" id="IPR026335">
    <property type="entry name" value="rSAM_SPASM_FxsB"/>
</dbReference>
<proteinExistence type="predicted"/>
<dbReference type="InterPro" id="IPR013785">
    <property type="entry name" value="Aldolase_TIM"/>
</dbReference>
<dbReference type="InterPro" id="IPR023867">
    <property type="entry name" value="Sulphatase_maturase_rSAM"/>
</dbReference>
<keyword evidence="4" id="KW-0411">Iron-sulfur</keyword>